<dbReference type="RefSeq" id="XP_009838201.1">
    <property type="nucleotide sequence ID" value="XM_009839899.1"/>
</dbReference>
<reference evidence="2" key="1">
    <citation type="submission" date="2013-12" db="EMBL/GenBank/DDBJ databases">
        <title>The Genome Sequence of Aphanomyces astaci APO3.</title>
        <authorList>
            <consortium name="The Broad Institute Genomics Platform"/>
            <person name="Russ C."/>
            <person name="Tyler B."/>
            <person name="van West P."/>
            <person name="Dieguez-Uribeondo J."/>
            <person name="Young S.K."/>
            <person name="Zeng Q."/>
            <person name="Gargeya S."/>
            <person name="Fitzgerald M."/>
            <person name="Abouelleil A."/>
            <person name="Alvarado L."/>
            <person name="Chapman S.B."/>
            <person name="Gainer-Dewar J."/>
            <person name="Goldberg J."/>
            <person name="Griggs A."/>
            <person name="Gujja S."/>
            <person name="Hansen M."/>
            <person name="Howarth C."/>
            <person name="Imamovic A."/>
            <person name="Ireland A."/>
            <person name="Larimer J."/>
            <person name="McCowan C."/>
            <person name="Murphy C."/>
            <person name="Pearson M."/>
            <person name="Poon T.W."/>
            <person name="Priest M."/>
            <person name="Roberts A."/>
            <person name="Saif S."/>
            <person name="Shea T."/>
            <person name="Sykes S."/>
            <person name="Wortman J."/>
            <person name="Nusbaum C."/>
            <person name="Birren B."/>
        </authorList>
    </citation>
    <scope>NUCLEOTIDE SEQUENCE [LARGE SCALE GENOMIC DNA]</scope>
    <source>
        <strain evidence="2">APO3</strain>
    </source>
</reference>
<dbReference type="STRING" id="112090.W4G0F3"/>
<name>W4G0F3_APHAT</name>
<evidence type="ECO:0000256" key="1">
    <source>
        <dbReference type="SAM" id="Phobius"/>
    </source>
</evidence>
<dbReference type="GeneID" id="20814610"/>
<feature type="transmembrane region" description="Helical" evidence="1">
    <location>
        <begin position="201"/>
        <end position="227"/>
    </location>
</feature>
<evidence type="ECO:0000313" key="2">
    <source>
        <dbReference type="EMBL" id="ETV72519.1"/>
    </source>
</evidence>
<dbReference type="PANTHER" id="PTHR33979">
    <property type="entry name" value="OS02G0221600 PROTEIN"/>
    <property type="match status" value="1"/>
</dbReference>
<dbReference type="AlphaFoldDB" id="W4G0F3"/>
<keyword evidence="1" id="KW-0472">Membrane</keyword>
<keyword evidence="1" id="KW-1133">Transmembrane helix</keyword>
<dbReference type="Pfam" id="PF13398">
    <property type="entry name" value="Peptidase_M50B"/>
    <property type="match status" value="1"/>
</dbReference>
<accession>W4G0F3</accession>
<keyword evidence="1" id="KW-0812">Transmembrane</keyword>
<gene>
    <name evidence="2" type="ORF">H257_12614</name>
</gene>
<dbReference type="EMBL" id="KI913154">
    <property type="protein sequence ID" value="ETV72519.1"/>
    <property type="molecule type" value="Genomic_DNA"/>
</dbReference>
<dbReference type="PANTHER" id="PTHR33979:SF2">
    <property type="entry name" value="PEPTIDASE M50B-LIKE-DOMAIN-CONTAINING PROTEIN"/>
    <property type="match status" value="1"/>
</dbReference>
<organism evidence="2">
    <name type="scientific">Aphanomyces astaci</name>
    <name type="common">Crayfish plague agent</name>
    <dbReference type="NCBI Taxonomy" id="112090"/>
    <lineage>
        <taxon>Eukaryota</taxon>
        <taxon>Sar</taxon>
        <taxon>Stramenopiles</taxon>
        <taxon>Oomycota</taxon>
        <taxon>Saprolegniomycetes</taxon>
        <taxon>Saprolegniales</taxon>
        <taxon>Verrucalvaceae</taxon>
        <taxon>Aphanomyces</taxon>
    </lineage>
</organism>
<dbReference type="OrthoDB" id="40823at2759"/>
<dbReference type="InterPro" id="IPR049500">
    <property type="entry name" value="Peptidase_M50B-like"/>
</dbReference>
<feature type="transmembrane region" description="Helical" evidence="1">
    <location>
        <begin position="94"/>
        <end position="127"/>
    </location>
</feature>
<dbReference type="VEuPathDB" id="FungiDB:H257_12614"/>
<protein>
    <submittedName>
        <fullName evidence="2">Uncharacterized protein</fullName>
    </submittedName>
</protein>
<feature type="transmembrane region" description="Helical" evidence="1">
    <location>
        <begin position="139"/>
        <end position="157"/>
    </location>
</feature>
<feature type="transmembrane region" description="Helical" evidence="1">
    <location>
        <begin position="247"/>
        <end position="270"/>
    </location>
</feature>
<sequence>MEPKRWTTIDCCNDGQLIRLAWIGTYSVLMVYMWRWPWLYPTKIFAYFAHEAFRYGAAKLTCGQVEAIDIHPEEGSETSFHGGVPVLVHVAGYVGSLCLGCVFIVCSALTIPRLVCGSVVVVLLFAFTCCSNTRYLRSINALSLTVAVSAAVASYVIHRPEIIEGGVLFSGITHALLFLVDASSNSSRVHPSDFTLFRKAYGAGVAFMCGGVVSVLSSLSLFVYVSMEGNRGSPPVTSFQDMTKPAAVSWMVLLAVVVVAAISSTVKCCWLPPTSQPYSSV</sequence>
<proteinExistence type="predicted"/>
<feature type="transmembrane region" description="Helical" evidence="1">
    <location>
        <begin position="163"/>
        <end position="180"/>
    </location>
</feature>
<feature type="transmembrane region" description="Helical" evidence="1">
    <location>
        <begin position="20"/>
        <end position="38"/>
    </location>
</feature>